<dbReference type="Proteomes" id="UP001066276">
    <property type="component" value="Chromosome 3_2"/>
</dbReference>
<evidence type="ECO:0000313" key="3">
    <source>
        <dbReference type="Proteomes" id="UP001066276"/>
    </source>
</evidence>
<dbReference type="EMBL" id="JANPWB010000006">
    <property type="protein sequence ID" value="KAJ1179827.1"/>
    <property type="molecule type" value="Genomic_DNA"/>
</dbReference>
<dbReference type="AlphaFoldDB" id="A0AAV7TT87"/>
<keyword evidence="3" id="KW-1185">Reference proteome</keyword>
<feature type="region of interest" description="Disordered" evidence="1">
    <location>
        <begin position="1"/>
        <end position="141"/>
    </location>
</feature>
<gene>
    <name evidence="2" type="ORF">NDU88_005060</name>
</gene>
<accession>A0AAV7TT87</accession>
<protein>
    <submittedName>
        <fullName evidence="2">Uncharacterized protein</fullName>
    </submittedName>
</protein>
<proteinExistence type="predicted"/>
<name>A0AAV7TT87_PLEWA</name>
<sequence length="141" mass="14385">MPHSPQRALTGRRAPRDSRAVTGSSLRPILSIPGGAAAQKDRRGPSRTAPPLTLCQRGQGGAAPQPLPQSTTARPPSTLSSFRLGTSGASRCPAGPQRSQPPTTRTKGRPDFSATPPAGGSASFAPGTGEILISSPKSGRE</sequence>
<evidence type="ECO:0000256" key="1">
    <source>
        <dbReference type="SAM" id="MobiDB-lite"/>
    </source>
</evidence>
<organism evidence="2 3">
    <name type="scientific">Pleurodeles waltl</name>
    <name type="common">Iberian ribbed newt</name>
    <dbReference type="NCBI Taxonomy" id="8319"/>
    <lineage>
        <taxon>Eukaryota</taxon>
        <taxon>Metazoa</taxon>
        <taxon>Chordata</taxon>
        <taxon>Craniata</taxon>
        <taxon>Vertebrata</taxon>
        <taxon>Euteleostomi</taxon>
        <taxon>Amphibia</taxon>
        <taxon>Batrachia</taxon>
        <taxon>Caudata</taxon>
        <taxon>Salamandroidea</taxon>
        <taxon>Salamandridae</taxon>
        <taxon>Pleurodelinae</taxon>
        <taxon>Pleurodeles</taxon>
    </lineage>
</organism>
<reference evidence="2" key="1">
    <citation type="journal article" date="2022" name="bioRxiv">
        <title>Sequencing and chromosome-scale assembly of the giantPleurodeles waltlgenome.</title>
        <authorList>
            <person name="Brown T."/>
            <person name="Elewa A."/>
            <person name="Iarovenko S."/>
            <person name="Subramanian E."/>
            <person name="Araus A.J."/>
            <person name="Petzold A."/>
            <person name="Susuki M."/>
            <person name="Suzuki K.-i.T."/>
            <person name="Hayashi T."/>
            <person name="Toyoda A."/>
            <person name="Oliveira C."/>
            <person name="Osipova E."/>
            <person name="Leigh N.D."/>
            <person name="Simon A."/>
            <person name="Yun M.H."/>
        </authorList>
    </citation>
    <scope>NUCLEOTIDE SEQUENCE</scope>
    <source>
        <strain evidence="2">20211129_DDA</strain>
        <tissue evidence="2">Liver</tissue>
    </source>
</reference>
<feature type="compositionally biased region" description="Polar residues" evidence="1">
    <location>
        <begin position="68"/>
        <end position="89"/>
    </location>
</feature>
<evidence type="ECO:0000313" key="2">
    <source>
        <dbReference type="EMBL" id="KAJ1179827.1"/>
    </source>
</evidence>
<comment type="caution">
    <text evidence="2">The sequence shown here is derived from an EMBL/GenBank/DDBJ whole genome shotgun (WGS) entry which is preliminary data.</text>
</comment>